<evidence type="ECO:0000256" key="1">
    <source>
        <dbReference type="ARBA" id="ARBA00004496"/>
    </source>
</evidence>
<dbReference type="FunFam" id="4.10.640.40:FF:000001">
    <property type="entry name" value="Cytoplasmic polyadenylation element-binding 2 isoform X2"/>
    <property type="match status" value="1"/>
</dbReference>
<dbReference type="FunFam" id="3.30.70.330:FF:000009">
    <property type="entry name" value="cytoplasmic polyadenylation element-binding protein 2 isoform X1"/>
    <property type="match status" value="1"/>
</dbReference>
<feature type="domain" description="RRM" evidence="7">
    <location>
        <begin position="341"/>
        <end position="419"/>
    </location>
</feature>
<comment type="similarity">
    <text evidence="2">Belongs to the RRM CPEB family.</text>
</comment>
<dbReference type="CDD" id="cd12724">
    <property type="entry name" value="RRM1_CPEB2_like"/>
    <property type="match status" value="1"/>
</dbReference>
<dbReference type="PANTHER" id="PTHR12566">
    <property type="entry name" value="CYTOPLASMIC POLYADENYLATION ELEMENT BINDING PROTEIN CPEB"/>
    <property type="match status" value="1"/>
</dbReference>
<comment type="subcellular location">
    <subcellularLocation>
        <location evidence="1">Cytoplasm</location>
    </subcellularLocation>
</comment>
<dbReference type="SUPFAM" id="SSF54928">
    <property type="entry name" value="RNA-binding domain, RBD"/>
    <property type="match status" value="1"/>
</dbReference>
<name>A0A6P6HCV0_PUMCO</name>
<evidence type="ECO:0000256" key="2">
    <source>
        <dbReference type="ARBA" id="ARBA00010347"/>
    </source>
</evidence>
<reference evidence="9" key="1">
    <citation type="submission" date="2025-08" db="UniProtKB">
        <authorList>
            <consortium name="RefSeq"/>
        </authorList>
    </citation>
    <scope>IDENTIFICATION</scope>
    <source>
        <tissue evidence="9">Blood</tissue>
    </source>
</reference>
<dbReference type="Pfam" id="PF16367">
    <property type="entry name" value="RRM_7"/>
    <property type="match status" value="1"/>
</dbReference>
<dbReference type="GO" id="GO:0043005">
    <property type="term" value="C:neuron projection"/>
    <property type="evidence" value="ECO:0007669"/>
    <property type="project" value="TreeGrafter"/>
</dbReference>
<dbReference type="GO" id="GO:0005737">
    <property type="term" value="C:cytoplasm"/>
    <property type="evidence" value="ECO:0007669"/>
    <property type="project" value="UniProtKB-SubCell"/>
</dbReference>
<evidence type="ECO:0000256" key="6">
    <source>
        <dbReference type="PROSITE-ProRule" id="PRU00176"/>
    </source>
</evidence>
<keyword evidence="5 6" id="KW-0694">RNA-binding</keyword>
<evidence type="ECO:0000256" key="4">
    <source>
        <dbReference type="ARBA" id="ARBA00022737"/>
    </source>
</evidence>
<dbReference type="GO" id="GO:0000900">
    <property type="term" value="F:mRNA regulatory element binding translation repressor activity"/>
    <property type="evidence" value="ECO:0007669"/>
    <property type="project" value="TreeGrafter"/>
</dbReference>
<dbReference type="InterPro" id="IPR032296">
    <property type="entry name" value="CEBP_ZZ"/>
</dbReference>
<dbReference type="PROSITE" id="PS50102">
    <property type="entry name" value="RRM"/>
    <property type="match status" value="2"/>
</dbReference>
<evidence type="ECO:0000313" key="8">
    <source>
        <dbReference type="Proteomes" id="UP000515131"/>
    </source>
</evidence>
<dbReference type="Pfam" id="PF16366">
    <property type="entry name" value="CEBP_ZZ"/>
    <property type="match status" value="1"/>
</dbReference>
<dbReference type="FunFam" id="3.30.70.330:FF:000008">
    <property type="entry name" value="Cytoplasmic polyadenylation element-binding 2 isoform X2"/>
    <property type="match status" value="1"/>
</dbReference>
<dbReference type="PANTHER" id="PTHR12566:SF7">
    <property type="entry name" value="CYTOPLASMIC POLYADENYLATION ELEMENT-BINDING PROTEIN 3"/>
    <property type="match status" value="1"/>
</dbReference>
<accession>A0A6P6HCV0</accession>
<dbReference type="RefSeq" id="XP_025773590.1">
    <property type="nucleotide sequence ID" value="XM_025917805.1"/>
</dbReference>
<feature type="domain" description="RRM" evidence="7">
    <location>
        <begin position="233"/>
        <end position="320"/>
    </location>
</feature>
<evidence type="ECO:0000313" key="9">
    <source>
        <dbReference type="RefSeq" id="XP_025773590.1"/>
    </source>
</evidence>
<dbReference type="GO" id="GO:0045202">
    <property type="term" value="C:synapse"/>
    <property type="evidence" value="ECO:0007669"/>
    <property type="project" value="TreeGrafter"/>
</dbReference>
<organism evidence="8 9">
    <name type="scientific">Puma concolor</name>
    <name type="common">Mountain lion</name>
    <name type="synonym">Felis concolor</name>
    <dbReference type="NCBI Taxonomy" id="9696"/>
    <lineage>
        <taxon>Eukaryota</taxon>
        <taxon>Metazoa</taxon>
        <taxon>Chordata</taxon>
        <taxon>Craniata</taxon>
        <taxon>Vertebrata</taxon>
        <taxon>Euteleostomi</taxon>
        <taxon>Mammalia</taxon>
        <taxon>Eutheria</taxon>
        <taxon>Laurasiatheria</taxon>
        <taxon>Carnivora</taxon>
        <taxon>Feliformia</taxon>
        <taxon>Felidae</taxon>
        <taxon>Felinae</taxon>
        <taxon>Puma</taxon>
    </lineage>
</organism>
<keyword evidence="3" id="KW-0963">Cytoplasm</keyword>
<evidence type="ECO:0000256" key="5">
    <source>
        <dbReference type="ARBA" id="ARBA00022884"/>
    </source>
</evidence>
<dbReference type="AlphaFoldDB" id="A0A6P6HCV0"/>
<dbReference type="GO" id="GO:0043022">
    <property type="term" value="F:ribosome binding"/>
    <property type="evidence" value="ECO:0007669"/>
    <property type="project" value="TreeGrafter"/>
</dbReference>
<dbReference type="GO" id="GO:0008135">
    <property type="term" value="F:translation factor activity, RNA binding"/>
    <property type="evidence" value="ECO:0007669"/>
    <property type="project" value="TreeGrafter"/>
</dbReference>
<dbReference type="InterPro" id="IPR038446">
    <property type="entry name" value="CEBP_ZZ_sf"/>
</dbReference>
<sequence>MCLSTVSSNKVSPPCLFFSQLLPSGGTEPGEGRGLKGHFSSGSPALFAASGRAVEGVGVAEVPSEALGAGARLDSFGGRKELLAKTNASFGRPVAFSSAVIGFLVNQLFLDRSRPYDTFNLHSLENSLMDMIRTDHEPLKGKHYPPSGPPMSFADIMWRNHFAGRMGINFHHPGTDNIMALNTRSYGRRRGRSSLFPFEDAFLDDSHGDQSLSSGLSSPTRCQNGERVERYSRKVFVGGLPPDIDEDEITASFRRFGPLVVDWPHKAESKSYFPPKGYAFLLFQEESSVQALIDACLEEDGKLYLCVSSPTIKDKPVQIRPWNLSDSDFVMDGSQPLDPRKTIFVGGVPRPLRAVELAMIMDRLYGGVCYAGIDTDPELKYPKGAGRVAFSNQQSYIAAISARFVQLQHNDIDKRVEVKPYVLDDQMCDECQGTRCGGKFAPFFCANVTCLQYYCEYCWASIHSRAGREFHKPLVKEGGDRPRHVPFRWS</sequence>
<dbReference type="SMART" id="SM00360">
    <property type="entry name" value="RRM"/>
    <property type="match status" value="2"/>
</dbReference>
<dbReference type="InterPro" id="IPR000504">
    <property type="entry name" value="RRM_dom"/>
</dbReference>
<dbReference type="Gene3D" id="3.30.70.330">
    <property type="match status" value="2"/>
</dbReference>
<dbReference type="InterPro" id="IPR012677">
    <property type="entry name" value="Nucleotide-bd_a/b_plait_sf"/>
</dbReference>
<dbReference type="GeneID" id="112854337"/>
<dbReference type="KEGG" id="pcoo:112854337"/>
<dbReference type="CDD" id="cd12726">
    <property type="entry name" value="RRM2_CPEB2_like"/>
    <property type="match status" value="1"/>
</dbReference>
<dbReference type="GO" id="GO:0005634">
    <property type="term" value="C:nucleus"/>
    <property type="evidence" value="ECO:0007669"/>
    <property type="project" value="TreeGrafter"/>
</dbReference>
<dbReference type="InterPro" id="IPR035979">
    <property type="entry name" value="RBD_domain_sf"/>
</dbReference>
<proteinExistence type="inferred from homology"/>
<protein>
    <submittedName>
        <fullName evidence="9">Cytoplasmic polyadenylation element-binding protein 3</fullName>
    </submittedName>
</protein>
<gene>
    <name evidence="9" type="primary">CPEB3</name>
</gene>
<dbReference type="Gene3D" id="4.10.640.40">
    <property type="entry name" value="Cytoplasmic polyadenylation element-binding protein, ZZ domain"/>
    <property type="match status" value="1"/>
</dbReference>
<evidence type="ECO:0000256" key="3">
    <source>
        <dbReference type="ARBA" id="ARBA00022490"/>
    </source>
</evidence>
<dbReference type="InterPro" id="IPR034819">
    <property type="entry name" value="CPEB"/>
</dbReference>
<dbReference type="GO" id="GO:0003730">
    <property type="term" value="F:mRNA 3'-UTR binding"/>
    <property type="evidence" value="ECO:0007669"/>
    <property type="project" value="InterPro"/>
</dbReference>
<dbReference type="Proteomes" id="UP000515131">
    <property type="component" value="Unplaced"/>
</dbReference>
<dbReference type="CTD" id="22849"/>
<dbReference type="GO" id="GO:2000766">
    <property type="term" value="P:negative regulation of cytoplasmic translation"/>
    <property type="evidence" value="ECO:0007669"/>
    <property type="project" value="TreeGrafter"/>
</dbReference>
<keyword evidence="8" id="KW-1185">Reference proteome</keyword>
<keyword evidence="4" id="KW-0677">Repeat</keyword>
<dbReference type="CDD" id="cd19757">
    <property type="entry name" value="Bbox1"/>
    <property type="match status" value="1"/>
</dbReference>
<evidence type="ECO:0000259" key="7">
    <source>
        <dbReference type="PROSITE" id="PS50102"/>
    </source>
</evidence>